<feature type="domain" description="Fibronectin type-III" evidence="3">
    <location>
        <begin position="225"/>
        <end position="297"/>
    </location>
</feature>
<protein>
    <submittedName>
        <fullName evidence="4">Fibronectin type III domain protein</fullName>
    </submittedName>
</protein>
<feature type="region of interest" description="Disordered" evidence="2">
    <location>
        <begin position="304"/>
        <end position="325"/>
    </location>
</feature>
<keyword evidence="5" id="KW-1185">Reference proteome</keyword>
<accession>A8F7P2</accession>
<keyword evidence="1" id="KW-0677">Repeat</keyword>
<dbReference type="EMBL" id="CP000812">
    <property type="protein sequence ID" value="ABV34176.1"/>
    <property type="molecule type" value="Genomic_DNA"/>
</dbReference>
<dbReference type="PANTHER" id="PTHR46708:SF2">
    <property type="entry name" value="FIBRONECTIN TYPE-III DOMAIN-CONTAINING PROTEIN"/>
    <property type="match status" value="1"/>
</dbReference>
<dbReference type="HOGENOM" id="CLU_404323_0_0_0"/>
<evidence type="ECO:0000259" key="3">
    <source>
        <dbReference type="SMART" id="SM00060"/>
    </source>
</evidence>
<dbReference type="InterPro" id="IPR013783">
    <property type="entry name" value="Ig-like_fold"/>
</dbReference>
<reference evidence="4 5" key="1">
    <citation type="submission" date="2007-08" db="EMBL/GenBank/DDBJ databases">
        <title>Complete sequence of Thermotoga lettingae TMO.</title>
        <authorList>
            <consortium name="US DOE Joint Genome Institute"/>
            <person name="Copeland A."/>
            <person name="Lucas S."/>
            <person name="Lapidus A."/>
            <person name="Barry K."/>
            <person name="Glavina del Rio T."/>
            <person name="Dalin E."/>
            <person name="Tice H."/>
            <person name="Pitluck S."/>
            <person name="Foster B."/>
            <person name="Bruce D."/>
            <person name="Schmutz J."/>
            <person name="Larimer F."/>
            <person name="Land M."/>
            <person name="Hauser L."/>
            <person name="Kyrpides N."/>
            <person name="Mikhailova N."/>
            <person name="Nelson K."/>
            <person name="Gogarten J.P."/>
            <person name="Noll K."/>
            <person name="Richardson P."/>
        </authorList>
    </citation>
    <scope>NUCLEOTIDE SEQUENCE [LARGE SCALE GENOMIC DNA]</scope>
    <source>
        <strain evidence="5">ATCC BAA-301 / DSM 14385 / NBRC 107922 / TMO</strain>
    </source>
</reference>
<dbReference type="Gene3D" id="2.60.40.10">
    <property type="entry name" value="Immunoglobulins"/>
    <property type="match status" value="4"/>
</dbReference>
<feature type="domain" description="Fibronectin type-III" evidence="3">
    <location>
        <begin position="125"/>
        <end position="201"/>
    </location>
</feature>
<dbReference type="RefSeq" id="WP_012003652.1">
    <property type="nucleotide sequence ID" value="NC_009828.1"/>
</dbReference>
<dbReference type="STRING" id="416591.Tlet_1622"/>
<dbReference type="eggNOG" id="COG1520">
    <property type="taxonomic scope" value="Bacteria"/>
</dbReference>
<evidence type="ECO:0000313" key="4">
    <source>
        <dbReference type="EMBL" id="ABV34176.1"/>
    </source>
</evidence>
<gene>
    <name evidence="4" type="ordered locus">Tlet_1622</name>
</gene>
<feature type="domain" description="Fibronectin type-III" evidence="3">
    <location>
        <begin position="315"/>
        <end position="395"/>
    </location>
</feature>
<dbReference type="InterPro" id="IPR036116">
    <property type="entry name" value="FN3_sf"/>
</dbReference>
<dbReference type="AlphaFoldDB" id="A8F7P2"/>
<evidence type="ECO:0000256" key="1">
    <source>
        <dbReference type="ARBA" id="ARBA00022737"/>
    </source>
</evidence>
<dbReference type="SMART" id="SM00060">
    <property type="entry name" value="FN3"/>
    <property type="match status" value="3"/>
</dbReference>
<proteinExistence type="predicted"/>
<dbReference type="InterPro" id="IPR050991">
    <property type="entry name" value="ECM_Regulatory_Proteins"/>
</dbReference>
<evidence type="ECO:0000313" key="5">
    <source>
        <dbReference type="Proteomes" id="UP000002016"/>
    </source>
</evidence>
<feature type="compositionally biased region" description="Pro residues" evidence="2">
    <location>
        <begin position="309"/>
        <end position="318"/>
    </location>
</feature>
<reference evidence="4 5" key="2">
    <citation type="journal article" date="2009" name="Proc. Natl. Acad. Sci. U.S.A.">
        <title>On the chimeric nature, thermophilic origin, and phylogenetic placement of the Thermotogales.</title>
        <authorList>
            <person name="Zhaxybayeva O."/>
            <person name="Swithers K.S."/>
            <person name="Lapierre P."/>
            <person name="Fournier G.P."/>
            <person name="Bickhart D.M."/>
            <person name="DeBoy R.T."/>
            <person name="Nelson K.E."/>
            <person name="Nesbo C.L."/>
            <person name="Doolittle W.F."/>
            <person name="Gogarten J.P."/>
            <person name="Noll K.M."/>
        </authorList>
    </citation>
    <scope>NUCLEOTIDE SEQUENCE [LARGE SCALE GENOMIC DNA]</scope>
    <source>
        <strain evidence="5">ATCC BAA-301 / DSM 14385 / NBRC 107922 / TMO</strain>
    </source>
</reference>
<dbReference type="SUPFAM" id="SSF49265">
    <property type="entry name" value="Fibronectin type III"/>
    <property type="match status" value="2"/>
</dbReference>
<dbReference type="PROSITE" id="PS51257">
    <property type="entry name" value="PROKAR_LIPOPROTEIN"/>
    <property type="match status" value="1"/>
</dbReference>
<evidence type="ECO:0000256" key="2">
    <source>
        <dbReference type="SAM" id="MobiDB-lite"/>
    </source>
</evidence>
<dbReference type="InterPro" id="IPR011047">
    <property type="entry name" value="Quinoprotein_ADH-like_sf"/>
</dbReference>
<sequence length="680" mass="76010" precursor="true">MKRLILVIFVAAVIALVISCGSPVVTNQPPEFISSYPENGVSDVPTDTTLHWEFKDPENDPLSYTVKIGMSEDDLIEKYNGTKNEYKPQLEPSKTYYWQIIADDTKNKSTSKIMQFSTVKVNASPEKPKLIYPVGVQNVNYSSVTFEWSCVDPDKDPLKFELYINGTFVATATNGRYTKTNFQPDTEYSWYVKAFDGEYTSQSDVVSFKTAMIGENRAPNTPQLISPPDGAQSLEIPVNLQWSCSDPDEDNLTYEVYLEDHLESTTSDSSYILSNLSPNTTYRWYLKVSDGTNQITGPVWEFTTKGIPNNPPEQPANPSPEDNSNVYQTEVTLSWSCFDQDNDKLFYNVYFGESSNPPLIRQNIENSAVVIQDLETGKRYFWKVVATDGSTSTEGPLWTFDVASEDEGAILLALTDSGVHKLDFSSLANPSTSEIATFTGNDICYYDDTLYVIGNTLNILQDSSLATSTFGGNYISVSTLIPLQRIIAGELYAIVTDESSISLLDVSDPENVSHISSLPIQGEGRIFVQGEKIFVCSSNSLKIIDATIPQEINEEETIPCEAKDVVVVDNYCYVLTSDRVLKINIGTLEEAGQFEIDGEGKRIRYGSGYIYVLTNSKLMKLNENLSKEDEVDVIGETFITTSEQIYLSYQNTVTIFDNNFNEIKRQSFNTGNIKELILPY</sequence>
<name>A8F7P2_PSELT</name>
<dbReference type="PANTHER" id="PTHR46708">
    <property type="entry name" value="TENASCIN"/>
    <property type="match status" value="1"/>
</dbReference>
<dbReference type="Proteomes" id="UP000002016">
    <property type="component" value="Chromosome"/>
</dbReference>
<dbReference type="OrthoDB" id="49493at2"/>
<dbReference type="SUPFAM" id="SSF50998">
    <property type="entry name" value="Quinoprotein alcohol dehydrogenase-like"/>
    <property type="match status" value="1"/>
</dbReference>
<dbReference type="KEGG" id="tle:Tlet_1622"/>
<dbReference type="InterPro" id="IPR003961">
    <property type="entry name" value="FN3_dom"/>
</dbReference>
<organism evidence="4 5">
    <name type="scientific">Pseudothermotoga lettingae (strain ATCC BAA-301 / DSM 14385 / NBRC 107922 / TMO)</name>
    <name type="common">Thermotoga lettingae</name>
    <dbReference type="NCBI Taxonomy" id="416591"/>
    <lineage>
        <taxon>Bacteria</taxon>
        <taxon>Thermotogati</taxon>
        <taxon>Thermotogota</taxon>
        <taxon>Thermotogae</taxon>
        <taxon>Thermotogales</taxon>
        <taxon>Thermotogaceae</taxon>
        <taxon>Pseudothermotoga</taxon>
    </lineage>
</organism>